<dbReference type="AlphaFoldDB" id="A0A4U1C4I7"/>
<dbReference type="Proteomes" id="UP000308181">
    <property type="component" value="Unassembled WGS sequence"/>
</dbReference>
<gene>
    <name evidence="2" type="ORF">FA046_00340</name>
</gene>
<accession>A0A4U1C4I7</accession>
<dbReference type="RefSeq" id="WP_136824374.1">
    <property type="nucleotide sequence ID" value="NZ_SWBP01000001.1"/>
</dbReference>
<dbReference type="InterPro" id="IPR010093">
    <property type="entry name" value="SinI_DNA-bd"/>
</dbReference>
<feature type="domain" description="Helix-turn-helix" evidence="1">
    <location>
        <begin position="38"/>
        <end position="85"/>
    </location>
</feature>
<reference evidence="2 3" key="1">
    <citation type="submission" date="2019-04" db="EMBL/GenBank/DDBJ databases">
        <title>Pedobacter sp. AR-3-17 sp. nov., isolated from Arctic soil.</title>
        <authorList>
            <person name="Dahal R.H."/>
            <person name="Kim D.-U."/>
        </authorList>
    </citation>
    <scope>NUCLEOTIDE SEQUENCE [LARGE SCALE GENOMIC DNA]</scope>
    <source>
        <strain evidence="2 3">AR-3-17</strain>
    </source>
</reference>
<dbReference type="GO" id="GO:0003677">
    <property type="term" value="F:DNA binding"/>
    <property type="evidence" value="ECO:0007669"/>
    <property type="project" value="InterPro"/>
</dbReference>
<organism evidence="2 3">
    <name type="scientific">Pedobacter cryophilus</name>
    <dbReference type="NCBI Taxonomy" id="2571271"/>
    <lineage>
        <taxon>Bacteria</taxon>
        <taxon>Pseudomonadati</taxon>
        <taxon>Bacteroidota</taxon>
        <taxon>Sphingobacteriia</taxon>
        <taxon>Sphingobacteriales</taxon>
        <taxon>Sphingobacteriaceae</taxon>
        <taxon>Pedobacter</taxon>
    </lineage>
</organism>
<dbReference type="SUPFAM" id="SSF46955">
    <property type="entry name" value="Putative DNA-binding domain"/>
    <property type="match status" value="1"/>
</dbReference>
<evidence type="ECO:0000313" key="2">
    <source>
        <dbReference type="EMBL" id="TKC00165.1"/>
    </source>
</evidence>
<evidence type="ECO:0000313" key="3">
    <source>
        <dbReference type="Proteomes" id="UP000308181"/>
    </source>
</evidence>
<protein>
    <submittedName>
        <fullName evidence="2">Helix-turn-helix domain-containing protein</fullName>
    </submittedName>
</protein>
<name>A0A4U1C4I7_9SPHI</name>
<dbReference type="InterPro" id="IPR009061">
    <property type="entry name" value="DNA-bd_dom_put_sf"/>
</dbReference>
<sequence>MENPFETILIRLDRIENLIRELIGERTDIDINVDNDIVLDVKQASKYIHLSVSRVYKFTSEKEIPHYKKGKRLYFKKTELRDWLMTTKIKTRADIEKEAINYIIRNPRRY</sequence>
<dbReference type="InterPro" id="IPR041657">
    <property type="entry name" value="HTH_17"/>
</dbReference>
<dbReference type="OrthoDB" id="597977at2"/>
<evidence type="ECO:0000259" key="1">
    <source>
        <dbReference type="Pfam" id="PF12728"/>
    </source>
</evidence>
<keyword evidence="3" id="KW-1185">Reference proteome</keyword>
<dbReference type="NCBIfam" id="TIGR01764">
    <property type="entry name" value="excise"/>
    <property type="match status" value="1"/>
</dbReference>
<proteinExistence type="predicted"/>
<dbReference type="Pfam" id="PF12728">
    <property type="entry name" value="HTH_17"/>
    <property type="match status" value="1"/>
</dbReference>
<dbReference type="EMBL" id="SWBP01000001">
    <property type="protein sequence ID" value="TKC00165.1"/>
    <property type="molecule type" value="Genomic_DNA"/>
</dbReference>
<comment type="caution">
    <text evidence="2">The sequence shown here is derived from an EMBL/GenBank/DDBJ whole genome shotgun (WGS) entry which is preliminary data.</text>
</comment>